<dbReference type="InterPro" id="IPR026444">
    <property type="entry name" value="Secre_tail"/>
</dbReference>
<sequence>MEKLYKLIVLFVGLTVLNLTAQAQQNRRAPYLFLSAYSNFSSFYGWDDILNHSKPQQTLDFINYPNPASASTTVSYYLANKANIQLRVIDLAGKQLAVLIKQQQNAGKHEYYWEFARNNISAGMYILFLQVDNKSYSRKIIVQ</sequence>
<dbReference type="NCBIfam" id="TIGR04183">
    <property type="entry name" value="Por_Secre_tail"/>
    <property type="match status" value="1"/>
</dbReference>
<dbReference type="EMBL" id="SWBO01000012">
    <property type="protein sequence ID" value="TKB97305.1"/>
    <property type="molecule type" value="Genomic_DNA"/>
</dbReference>
<dbReference type="OrthoDB" id="768208at2"/>
<accession>A0A4U1BWJ2</accession>
<name>A0A4U1BWJ2_9SPHI</name>
<organism evidence="2 3">
    <name type="scientific">Pedobacter cryotolerans</name>
    <dbReference type="NCBI Taxonomy" id="2571270"/>
    <lineage>
        <taxon>Bacteria</taxon>
        <taxon>Pseudomonadati</taxon>
        <taxon>Bacteroidota</taxon>
        <taxon>Sphingobacteriia</taxon>
        <taxon>Sphingobacteriales</taxon>
        <taxon>Sphingobacteriaceae</taxon>
        <taxon>Pedobacter</taxon>
    </lineage>
</organism>
<dbReference type="Gene3D" id="2.60.40.4070">
    <property type="match status" value="1"/>
</dbReference>
<dbReference type="AlphaFoldDB" id="A0A4U1BWJ2"/>
<evidence type="ECO:0000313" key="2">
    <source>
        <dbReference type="EMBL" id="TKB97305.1"/>
    </source>
</evidence>
<gene>
    <name evidence="2" type="ORF">FA045_16255</name>
</gene>
<protein>
    <submittedName>
        <fullName evidence="2">T9SS type A sorting domain-containing protein</fullName>
    </submittedName>
</protein>
<evidence type="ECO:0000259" key="1">
    <source>
        <dbReference type="Pfam" id="PF18962"/>
    </source>
</evidence>
<dbReference type="RefSeq" id="WP_136878143.1">
    <property type="nucleotide sequence ID" value="NZ_SWBO01000012.1"/>
</dbReference>
<dbReference type="Pfam" id="PF18962">
    <property type="entry name" value="Por_Secre_tail"/>
    <property type="match status" value="1"/>
</dbReference>
<proteinExistence type="predicted"/>
<evidence type="ECO:0000313" key="3">
    <source>
        <dbReference type="Proteomes" id="UP000310477"/>
    </source>
</evidence>
<comment type="caution">
    <text evidence="2">The sequence shown here is derived from an EMBL/GenBank/DDBJ whole genome shotgun (WGS) entry which is preliminary data.</text>
</comment>
<reference evidence="2 3" key="1">
    <citation type="submission" date="2019-04" db="EMBL/GenBank/DDBJ databases">
        <title>Pedobacter sp. AR-2-6 sp. nov., isolated from Arctic soil.</title>
        <authorList>
            <person name="Dahal R.H."/>
            <person name="Kim D.-U."/>
        </authorList>
    </citation>
    <scope>NUCLEOTIDE SEQUENCE [LARGE SCALE GENOMIC DNA]</scope>
    <source>
        <strain evidence="2 3">AR-2-6</strain>
    </source>
</reference>
<dbReference type="Proteomes" id="UP000310477">
    <property type="component" value="Unassembled WGS sequence"/>
</dbReference>
<keyword evidence="3" id="KW-1185">Reference proteome</keyword>
<feature type="domain" description="Secretion system C-terminal sorting" evidence="1">
    <location>
        <begin position="64"/>
        <end position="142"/>
    </location>
</feature>